<evidence type="ECO:0000256" key="2">
    <source>
        <dbReference type="SAM" id="MobiDB-lite"/>
    </source>
</evidence>
<proteinExistence type="predicted"/>
<dbReference type="AlphaFoldDB" id="A0A701UNA7"/>
<feature type="domain" description="Lambda-like tail fibre protein N-terminal" evidence="3">
    <location>
        <begin position="3"/>
        <end position="127"/>
    </location>
</feature>
<reference evidence="4" key="2">
    <citation type="submission" date="2018-07" db="EMBL/GenBank/DDBJ databases">
        <authorList>
            <consortium name="NCBI Pathogen Detection Project"/>
        </authorList>
    </citation>
    <scope>NUCLEOTIDE SEQUENCE</scope>
    <source>
        <strain evidence="4">3940-62</strain>
    </source>
</reference>
<evidence type="ECO:0000256" key="1">
    <source>
        <dbReference type="SAM" id="Coils"/>
    </source>
</evidence>
<evidence type="ECO:0000259" key="3">
    <source>
        <dbReference type="Pfam" id="PF08400"/>
    </source>
</evidence>
<dbReference type="PANTHER" id="PTHR24637:SF421">
    <property type="entry name" value="CUTICLE COLLAGEN DPY-2"/>
    <property type="match status" value="1"/>
</dbReference>
<organism evidence="4">
    <name type="scientific">Salmonella enterica subsp. salamae serovar 47:b:1,5</name>
    <dbReference type="NCBI Taxonomy" id="1967619"/>
    <lineage>
        <taxon>Bacteria</taxon>
        <taxon>Pseudomonadati</taxon>
        <taxon>Pseudomonadota</taxon>
        <taxon>Gammaproteobacteria</taxon>
        <taxon>Enterobacterales</taxon>
        <taxon>Enterobacteriaceae</taxon>
        <taxon>Salmonella</taxon>
    </lineage>
</organism>
<dbReference type="InterPro" id="IPR008969">
    <property type="entry name" value="CarboxyPept-like_regulatory"/>
</dbReference>
<dbReference type="InterPro" id="IPR008160">
    <property type="entry name" value="Collagen"/>
</dbReference>
<comment type="caution">
    <text evidence="4">The sequence shown here is derived from an EMBL/GenBank/DDBJ whole genome shotgun (WGS) entry which is preliminary data.</text>
</comment>
<evidence type="ECO:0000313" key="4">
    <source>
        <dbReference type="EMBL" id="HAC6515019.1"/>
    </source>
</evidence>
<protein>
    <recommendedName>
        <fullName evidence="3">Lambda-like tail fibre protein N-terminal domain-containing protein</fullName>
    </recommendedName>
</protein>
<dbReference type="PANTHER" id="PTHR24637">
    <property type="entry name" value="COLLAGEN"/>
    <property type="match status" value="1"/>
</dbReference>
<dbReference type="Gene3D" id="2.60.40.1120">
    <property type="entry name" value="Carboxypeptidase-like, regulatory domain"/>
    <property type="match status" value="1"/>
</dbReference>
<gene>
    <name evidence="4" type="ORF">G0C45_11185</name>
</gene>
<keyword evidence="1" id="KW-0175">Coiled coil</keyword>
<reference evidence="4" key="1">
    <citation type="journal article" date="2018" name="Genome Biol.">
        <title>SKESA: strategic k-mer extension for scrupulous assemblies.</title>
        <authorList>
            <person name="Souvorov A."/>
            <person name="Agarwala R."/>
            <person name="Lipman D.J."/>
        </authorList>
    </citation>
    <scope>NUCLEOTIDE SEQUENCE</scope>
    <source>
        <strain evidence="4">3940-62</strain>
    </source>
</reference>
<dbReference type="Pfam" id="PF01391">
    <property type="entry name" value="Collagen"/>
    <property type="match status" value="1"/>
</dbReference>
<name>A0A701UNA7_SALER</name>
<dbReference type="InterPro" id="IPR013609">
    <property type="entry name" value="Stf-like_N"/>
</dbReference>
<accession>A0A701UNA7</accession>
<sequence length="383" mass="40775">MAIISGIITTATGDPIAGATITLTALQTTSLMLRNVTTHITTTQGEYSFTVTPGVYSVRLTHNSQTGYELGSIHVYDDSPDGSLNAFLNAKNIDTRPEALRRLEALVQQSKDNAEKAAQVLEDAINASIKGQKGDQGEQGLPGLQGPPGVPGLPGNDGAPGESGPPGPSGKDGEPGGPGKDGASAYEIWKAQQPADSDTSMPAYMEFQSGKKGDTGLSAYDIWKSQQPVSADTSPDAYIAFQEGKKGDSAYDIWRSQRKLDEDSSLAAYITFQEGKVGDSITAIKTDGVTLKGDGVTTPLAMNISTSDYPGVGDYVIAWDMGKPDYQFFGYKVSGYQLRHTALSFSDDGKAYAVKHDWLTYIGTFIGTGYFYTNNVGLFRRIA</sequence>
<feature type="coiled-coil region" evidence="1">
    <location>
        <begin position="100"/>
        <end position="127"/>
    </location>
</feature>
<dbReference type="SUPFAM" id="SSF49464">
    <property type="entry name" value="Carboxypeptidase regulatory domain-like"/>
    <property type="match status" value="1"/>
</dbReference>
<dbReference type="EMBL" id="DAAMGA010000005">
    <property type="protein sequence ID" value="HAC6515019.1"/>
    <property type="molecule type" value="Genomic_DNA"/>
</dbReference>
<dbReference type="Pfam" id="PF08400">
    <property type="entry name" value="phage_tail_N"/>
    <property type="match status" value="1"/>
</dbReference>
<feature type="region of interest" description="Disordered" evidence="2">
    <location>
        <begin position="131"/>
        <end position="184"/>
    </location>
</feature>